<dbReference type="GO" id="GO:0090560">
    <property type="term" value="F:2-(3-amino-3-carboxypropyl)histidine synthase activity"/>
    <property type="evidence" value="ECO:0007669"/>
    <property type="project" value="UniProtKB-UniRule"/>
</dbReference>
<dbReference type="GO" id="GO:0046872">
    <property type="term" value="F:metal ion binding"/>
    <property type="evidence" value="ECO:0007669"/>
    <property type="project" value="UniProtKB-KW"/>
</dbReference>
<comment type="function">
    <text evidence="11">Catalyzes the first step of diphthamide biosynthesis, a post-translational modification of histidine which occurs in elongation factor 2.</text>
</comment>
<evidence type="ECO:0000256" key="4">
    <source>
        <dbReference type="ARBA" id="ARBA00021915"/>
    </source>
</evidence>
<evidence type="ECO:0000256" key="8">
    <source>
        <dbReference type="ARBA" id="ARBA00023004"/>
    </source>
</evidence>
<protein>
    <recommendedName>
        <fullName evidence="4 11">2-(3-amino-3-carboxypropyl)histidine synthase subunit 1</fullName>
        <ecNumber evidence="3 11">2.5.1.108</ecNumber>
    </recommendedName>
</protein>
<dbReference type="AlphaFoldDB" id="A0A0N4V3D9"/>
<dbReference type="Gene3D" id="3.40.50.11840">
    <property type="entry name" value="Diphthamide synthesis DPH1/DPH2 domain 1"/>
    <property type="match status" value="1"/>
</dbReference>
<dbReference type="WBParaSite" id="EVEC_0000456101-mRNA-1">
    <property type="protein sequence ID" value="EVEC_0000456101-mRNA-1"/>
    <property type="gene ID" value="EVEC_0000456101"/>
</dbReference>
<comment type="similarity">
    <text evidence="2 11">Belongs to the DPH1/DPH2 family. DPH1 subfamily.</text>
</comment>
<dbReference type="NCBIfam" id="TIGR00322">
    <property type="entry name" value="diphth2_R"/>
    <property type="match status" value="1"/>
</dbReference>
<dbReference type="OrthoDB" id="1649088at2759"/>
<dbReference type="PANTHER" id="PTHR10762:SF1">
    <property type="entry name" value="2-(3-AMINO-3-CARBOXYPROPYL)HISTIDINE SYNTHASE SUBUNIT 1"/>
    <property type="match status" value="1"/>
</dbReference>
<dbReference type="STRING" id="51028.A0A0N4V3D9"/>
<dbReference type="UniPathway" id="UPA00559"/>
<evidence type="ECO:0000313" key="13">
    <source>
        <dbReference type="Proteomes" id="UP000274131"/>
    </source>
</evidence>
<keyword evidence="7" id="KW-0479">Metal-binding</keyword>
<dbReference type="InterPro" id="IPR042263">
    <property type="entry name" value="DPH1/DPH2_1"/>
</dbReference>
<keyword evidence="6 11" id="KW-0949">S-adenosyl-L-methionine</keyword>
<keyword evidence="8" id="KW-0408">Iron</keyword>
<evidence type="ECO:0000256" key="10">
    <source>
        <dbReference type="ARBA" id="ARBA00048403"/>
    </source>
</evidence>
<reference evidence="12 13" key="2">
    <citation type="submission" date="2018-10" db="EMBL/GenBank/DDBJ databases">
        <authorList>
            <consortium name="Pathogen Informatics"/>
        </authorList>
    </citation>
    <scope>NUCLEOTIDE SEQUENCE [LARGE SCALE GENOMIC DNA]</scope>
</reference>
<evidence type="ECO:0000256" key="6">
    <source>
        <dbReference type="ARBA" id="ARBA00022691"/>
    </source>
</evidence>
<evidence type="ECO:0000256" key="2">
    <source>
        <dbReference type="ARBA" id="ARBA00010173"/>
    </source>
</evidence>
<name>A0A0N4V3D9_ENTVE</name>
<dbReference type="GO" id="GO:0051539">
    <property type="term" value="F:4 iron, 4 sulfur cluster binding"/>
    <property type="evidence" value="ECO:0007669"/>
    <property type="project" value="UniProtKB-UniRule"/>
</dbReference>
<evidence type="ECO:0000256" key="9">
    <source>
        <dbReference type="ARBA" id="ARBA00023014"/>
    </source>
</evidence>
<keyword evidence="9" id="KW-0411">Iron-sulfur</keyword>
<dbReference type="InterPro" id="IPR042265">
    <property type="entry name" value="DPH1/DPH2_3"/>
</dbReference>
<evidence type="ECO:0000256" key="11">
    <source>
        <dbReference type="PIRNR" id="PIRNR004967"/>
    </source>
</evidence>
<dbReference type="Proteomes" id="UP000274131">
    <property type="component" value="Unassembled WGS sequence"/>
</dbReference>
<gene>
    <name evidence="12" type="ORF">EVEC_LOCUS4269</name>
</gene>
<dbReference type="EC" id="2.5.1.108" evidence="3 11"/>
<dbReference type="SFLD" id="SFLDS00032">
    <property type="entry name" value="Radical_SAM_3-amino-3-carboxyp"/>
    <property type="match status" value="1"/>
</dbReference>
<evidence type="ECO:0000256" key="5">
    <source>
        <dbReference type="ARBA" id="ARBA00022679"/>
    </source>
</evidence>
<comment type="cofactor">
    <cofactor evidence="11">
        <name>[4Fe-4S] cluster</name>
        <dbReference type="ChEBI" id="CHEBI:49883"/>
    </cofactor>
    <text evidence="11">Binds 1 [4Fe-4S] cluster per subunit. The cluster is coordinated with 3 cysteines and an exchangeable S-adenosyl-L-methionine.</text>
</comment>
<dbReference type="FunFam" id="3.40.50.11860:FF:000002">
    <property type="entry name" value="2-(3-amino-3-carboxypropyl)histidine synthase subunit 1"/>
    <property type="match status" value="1"/>
</dbReference>
<evidence type="ECO:0000256" key="1">
    <source>
        <dbReference type="ARBA" id="ARBA00005156"/>
    </source>
</evidence>
<evidence type="ECO:0000256" key="7">
    <source>
        <dbReference type="ARBA" id="ARBA00022723"/>
    </source>
</evidence>
<accession>A0A0N4V3D9</accession>
<dbReference type="Gene3D" id="3.40.50.11860">
    <property type="entry name" value="Diphthamide synthesis DPH1/DPH2 domain 3"/>
    <property type="match status" value="1"/>
</dbReference>
<proteinExistence type="inferred from homology"/>
<dbReference type="GO" id="GO:0017183">
    <property type="term" value="P:protein histidyl modification to diphthamide"/>
    <property type="evidence" value="ECO:0007669"/>
    <property type="project" value="UniProtKB-UniRule"/>
</dbReference>
<dbReference type="InterPro" id="IPR016435">
    <property type="entry name" value="DPH1/DPH2"/>
</dbReference>
<dbReference type="FunFam" id="3.40.50.11840:FF:000001">
    <property type="entry name" value="2-(3-amino-3-carboxypropyl)histidine synthase subunit 1"/>
    <property type="match status" value="1"/>
</dbReference>
<comment type="catalytic activity">
    <reaction evidence="10 11">
        <text>L-histidyl-[translation elongation factor 2] + S-adenosyl-L-methionine = 2-[(3S)-amino-3-carboxypropyl]-L-histidyl-[translation elongation factor 2] + S-methyl-5'-thioadenosine + H(+)</text>
        <dbReference type="Rhea" id="RHEA:36783"/>
        <dbReference type="Rhea" id="RHEA-COMP:9748"/>
        <dbReference type="Rhea" id="RHEA-COMP:9749"/>
        <dbReference type="ChEBI" id="CHEBI:15378"/>
        <dbReference type="ChEBI" id="CHEBI:17509"/>
        <dbReference type="ChEBI" id="CHEBI:29979"/>
        <dbReference type="ChEBI" id="CHEBI:59789"/>
        <dbReference type="ChEBI" id="CHEBI:73995"/>
        <dbReference type="EC" id="2.5.1.108"/>
    </reaction>
</comment>
<dbReference type="InterPro" id="IPR042264">
    <property type="entry name" value="DPH1/DPH2_2"/>
</dbReference>
<dbReference type="Pfam" id="PF01866">
    <property type="entry name" value="Diphthamide_syn"/>
    <property type="match status" value="1"/>
</dbReference>
<keyword evidence="5 11" id="KW-0808">Transferase</keyword>
<dbReference type="PIRSF" id="PIRSF004967">
    <property type="entry name" value="DPH1"/>
    <property type="match status" value="1"/>
</dbReference>
<keyword evidence="11" id="KW-0004">4Fe-4S</keyword>
<reference evidence="14" key="1">
    <citation type="submission" date="2017-02" db="UniProtKB">
        <authorList>
            <consortium name="WormBaseParasite"/>
        </authorList>
    </citation>
    <scope>IDENTIFICATION</scope>
</reference>
<dbReference type="EMBL" id="UXUI01007810">
    <property type="protein sequence ID" value="VDD89518.1"/>
    <property type="molecule type" value="Genomic_DNA"/>
</dbReference>
<sequence>MSRSHNIRAELAAISSDECIQIDIKVFLTELAFSFIKKFVSLVALQFPEGLLIYACAISDILQKYTGCETIIMGDVTYGACCIDDYTARALGCDLLVHYGHSCLVPIQSTEGINVLYVFVNINMNLSHFIDTFKVNFDRSKKVALVSTIQFVSSLQTVRQELTTMGYLIEIPQCKPLSPGEILGCTSPKLADDISLLIFVGDGRFHLESIMIQNPLIPAYQYNPYSKKLTREEYAYDVMIENRSYAVRLAKRGKSFGLIQGTIGRQGNSKIFEDLEKQLTSHGKQVTRLLLSEIVPQKLQLFPNIDCWVQVACPRLSIDWGTAFKKPLLTPYELMAALGKIDFGKDSYPMDYYAYESLGPWTNNHSSYRPVSSQRRKHIVISSET</sequence>
<evidence type="ECO:0000313" key="14">
    <source>
        <dbReference type="WBParaSite" id="EVEC_0000456101-mRNA-1"/>
    </source>
</evidence>
<comment type="pathway">
    <text evidence="1 11">Protein modification; peptidyl-diphthamide biosynthesis.</text>
</comment>
<dbReference type="FunFam" id="3.40.50.11850:FF:000001">
    <property type="entry name" value="2-(3-amino-3-carboxypropyl)histidine synthase subunit 1"/>
    <property type="match status" value="1"/>
</dbReference>
<dbReference type="InterPro" id="IPR035435">
    <property type="entry name" value="DPH1/DPH2_euk_archaea"/>
</dbReference>
<evidence type="ECO:0000256" key="3">
    <source>
        <dbReference type="ARBA" id="ARBA00012221"/>
    </source>
</evidence>
<keyword evidence="13" id="KW-1185">Reference proteome</keyword>
<dbReference type="PANTHER" id="PTHR10762">
    <property type="entry name" value="DIPHTHAMIDE BIOSYNTHESIS PROTEIN"/>
    <property type="match status" value="1"/>
</dbReference>
<organism evidence="14">
    <name type="scientific">Enterobius vermicularis</name>
    <name type="common">Human pinworm</name>
    <dbReference type="NCBI Taxonomy" id="51028"/>
    <lineage>
        <taxon>Eukaryota</taxon>
        <taxon>Metazoa</taxon>
        <taxon>Ecdysozoa</taxon>
        <taxon>Nematoda</taxon>
        <taxon>Chromadorea</taxon>
        <taxon>Rhabditida</taxon>
        <taxon>Spirurina</taxon>
        <taxon>Oxyuridomorpha</taxon>
        <taxon>Oxyuroidea</taxon>
        <taxon>Oxyuridae</taxon>
        <taxon>Enterobius</taxon>
    </lineage>
</organism>
<dbReference type="Gene3D" id="3.40.50.11850">
    <property type="entry name" value="Diphthamide synthesis DPH1/DPH2 domain 2"/>
    <property type="match status" value="1"/>
</dbReference>
<evidence type="ECO:0000313" key="12">
    <source>
        <dbReference type="EMBL" id="VDD89518.1"/>
    </source>
</evidence>